<organism evidence="2 3">
    <name type="scientific">Pseudoneurospora amorphoporcata</name>
    <dbReference type="NCBI Taxonomy" id="241081"/>
    <lineage>
        <taxon>Eukaryota</taxon>
        <taxon>Fungi</taxon>
        <taxon>Dikarya</taxon>
        <taxon>Ascomycota</taxon>
        <taxon>Pezizomycotina</taxon>
        <taxon>Sordariomycetes</taxon>
        <taxon>Sordariomycetidae</taxon>
        <taxon>Sordariales</taxon>
        <taxon>Sordariaceae</taxon>
        <taxon>Pseudoneurospora</taxon>
    </lineage>
</organism>
<protein>
    <submittedName>
        <fullName evidence="2">Uncharacterized protein</fullName>
    </submittedName>
</protein>
<reference evidence="2" key="1">
    <citation type="journal article" date="2023" name="Mol. Phylogenet. Evol.">
        <title>Genome-scale phylogeny and comparative genomics of the fungal order Sordariales.</title>
        <authorList>
            <person name="Hensen N."/>
            <person name="Bonometti L."/>
            <person name="Westerberg I."/>
            <person name="Brannstrom I.O."/>
            <person name="Guillou S."/>
            <person name="Cros-Aarteil S."/>
            <person name="Calhoun S."/>
            <person name="Haridas S."/>
            <person name="Kuo A."/>
            <person name="Mondo S."/>
            <person name="Pangilinan J."/>
            <person name="Riley R."/>
            <person name="LaButti K."/>
            <person name="Andreopoulos B."/>
            <person name="Lipzen A."/>
            <person name="Chen C."/>
            <person name="Yan M."/>
            <person name="Daum C."/>
            <person name="Ng V."/>
            <person name="Clum A."/>
            <person name="Steindorff A."/>
            <person name="Ohm R.A."/>
            <person name="Martin F."/>
            <person name="Silar P."/>
            <person name="Natvig D.O."/>
            <person name="Lalanne C."/>
            <person name="Gautier V."/>
            <person name="Ament-Velasquez S.L."/>
            <person name="Kruys A."/>
            <person name="Hutchinson M.I."/>
            <person name="Powell A.J."/>
            <person name="Barry K."/>
            <person name="Miller A.N."/>
            <person name="Grigoriev I.V."/>
            <person name="Debuchy R."/>
            <person name="Gladieux P."/>
            <person name="Hiltunen Thoren M."/>
            <person name="Johannesson H."/>
        </authorList>
    </citation>
    <scope>NUCLEOTIDE SEQUENCE</scope>
    <source>
        <strain evidence="2">CBS 626.80</strain>
    </source>
</reference>
<feature type="region of interest" description="Disordered" evidence="1">
    <location>
        <begin position="353"/>
        <end position="372"/>
    </location>
</feature>
<evidence type="ECO:0000313" key="3">
    <source>
        <dbReference type="Proteomes" id="UP001303222"/>
    </source>
</evidence>
<keyword evidence="3" id="KW-1185">Reference proteome</keyword>
<feature type="compositionally biased region" description="Basic residues" evidence="1">
    <location>
        <begin position="1"/>
        <end position="10"/>
    </location>
</feature>
<feature type="compositionally biased region" description="Basic and acidic residues" evidence="1">
    <location>
        <begin position="24"/>
        <end position="33"/>
    </location>
</feature>
<dbReference type="Proteomes" id="UP001303222">
    <property type="component" value="Unassembled WGS sequence"/>
</dbReference>
<proteinExistence type="predicted"/>
<dbReference type="AlphaFoldDB" id="A0AAN6SHG5"/>
<feature type="compositionally biased region" description="Basic and acidic residues" evidence="1">
    <location>
        <begin position="298"/>
        <end position="315"/>
    </location>
</feature>
<feature type="region of interest" description="Disordered" evidence="1">
    <location>
        <begin position="1"/>
        <end position="46"/>
    </location>
</feature>
<evidence type="ECO:0000256" key="1">
    <source>
        <dbReference type="SAM" id="MobiDB-lite"/>
    </source>
</evidence>
<feature type="compositionally biased region" description="Acidic residues" evidence="1">
    <location>
        <begin position="288"/>
        <end position="297"/>
    </location>
</feature>
<dbReference type="EMBL" id="MU859099">
    <property type="protein sequence ID" value="KAK3953825.1"/>
    <property type="molecule type" value="Genomic_DNA"/>
</dbReference>
<accession>A0AAN6SHG5</accession>
<sequence>MSTRAIKRKPVPSSTSEIPPPPPKSEKRVRFAEWTEAGGGPSAVPPTIPPIVIMASSIRSPSPASLPGPSTRTEYFDMPCPPDTFDPEGDMLDLNMPSTPPPGPRSESNMTLPTASTETDAETRAGNMHVFTAATHLANCLPHLEVRLGGVDLMPGLRQQTCISRLECQAFYNFLTPSDKEGFLACNLRVPCKQVLDTSIGIGGGKDGKETIHWERGEGKDGPPSWRDLALGAGILPWVRRRMSVYAGPGGQKAMEDGVGGRVKSEQVALWEDLPRVLKGLVERPEEGSDGEDDEQEVSDREGQGEGGKGVEGRGKRTGSKVRKPGFLTLWHEMLRWDDVVLRKKDELMKMSREGRERMEGSGGWLRRLRGR</sequence>
<reference evidence="2" key="2">
    <citation type="submission" date="2023-06" db="EMBL/GenBank/DDBJ databases">
        <authorList>
            <consortium name="Lawrence Berkeley National Laboratory"/>
            <person name="Mondo S.J."/>
            <person name="Hensen N."/>
            <person name="Bonometti L."/>
            <person name="Westerberg I."/>
            <person name="Brannstrom I.O."/>
            <person name="Guillou S."/>
            <person name="Cros-Aarteil S."/>
            <person name="Calhoun S."/>
            <person name="Haridas S."/>
            <person name="Kuo A."/>
            <person name="Pangilinan J."/>
            <person name="Riley R."/>
            <person name="Labutti K."/>
            <person name="Andreopoulos B."/>
            <person name="Lipzen A."/>
            <person name="Chen C."/>
            <person name="Yanf M."/>
            <person name="Daum C."/>
            <person name="Ng V."/>
            <person name="Clum A."/>
            <person name="Steindorff A."/>
            <person name="Ohm R."/>
            <person name="Martin F."/>
            <person name="Silar P."/>
            <person name="Natvig D."/>
            <person name="Lalanne C."/>
            <person name="Gautier V."/>
            <person name="Ament-Velasquez S.L."/>
            <person name="Kruys A."/>
            <person name="Hutchinson M.I."/>
            <person name="Powell A.J."/>
            <person name="Barry K."/>
            <person name="Miller A.N."/>
            <person name="Grigoriev I.V."/>
            <person name="Debuchy R."/>
            <person name="Gladieux P."/>
            <person name="Thoren M.H."/>
            <person name="Johannesson H."/>
        </authorList>
    </citation>
    <scope>NUCLEOTIDE SEQUENCE</scope>
    <source>
        <strain evidence="2">CBS 626.80</strain>
    </source>
</reference>
<gene>
    <name evidence="2" type="ORF">QBC32DRAFT_386483</name>
</gene>
<evidence type="ECO:0000313" key="2">
    <source>
        <dbReference type="EMBL" id="KAK3953825.1"/>
    </source>
</evidence>
<feature type="region of interest" description="Disordered" evidence="1">
    <location>
        <begin position="282"/>
        <end position="322"/>
    </location>
</feature>
<name>A0AAN6SHG5_9PEZI</name>
<comment type="caution">
    <text evidence="2">The sequence shown here is derived from an EMBL/GenBank/DDBJ whole genome shotgun (WGS) entry which is preliminary data.</text>
</comment>